<keyword evidence="2" id="KW-0472">Membrane</keyword>
<protein>
    <submittedName>
        <fullName evidence="3">Uncharacterized protein</fullName>
    </submittedName>
</protein>
<evidence type="ECO:0000256" key="1">
    <source>
        <dbReference type="SAM" id="Coils"/>
    </source>
</evidence>
<dbReference type="EMBL" id="AP014597">
    <property type="protein sequence ID" value="BAU17309.1"/>
    <property type="molecule type" value="Genomic_DNA"/>
</dbReference>
<evidence type="ECO:0000313" key="4">
    <source>
        <dbReference type="Proteomes" id="UP000217431"/>
    </source>
</evidence>
<feature type="coiled-coil region" evidence="1">
    <location>
        <begin position="103"/>
        <end position="137"/>
    </location>
</feature>
<keyword evidence="2" id="KW-1133">Transmembrane helix</keyword>
<accession>A0A0S3UIG6</accession>
<sequence length="309" mass="36036">MKEIDKSIVQKVKDKLGVNTDNLLELLNMLREMRASKHPDGYEDETAKKIAHEEFTTLNNLYEELSGFIEQHQASKMVVFDDANRDMNEFKYIKDIDIKDAEIKKLKQEVSLLNSSIEIEKEENRKLHKTIEELIEKKNETIHNEIKSIYSPQKIWSDVGLVAILTSLIATFPIVRDWLNQIGATSDIALYAIRVFSFVTIFNWFRSFLVNKRVENIEYSILNDSSINERLNIKQRYIECGFRESFYETDIVSCIKIQLTKFDRILLFGGYEKTIKFLTEDIIIQLNRKKLITSVGSEGLKKVFMVKSA</sequence>
<reference evidence="3 4" key="1">
    <citation type="journal article" date="2016" name="DNA Res.">
        <title>The complete genome sequencing of Prevotella intermedia strain OMA14 and a subsequent fine-scale, intra-species genomic comparison reveal an unusual amplification of conjugative and mobile transposons and identify a novel Prevotella-lineage-specific repeat.</title>
        <authorList>
            <person name="Naito M."/>
            <person name="Ogura Y."/>
            <person name="Itoh T."/>
            <person name="Shoji M."/>
            <person name="Okamoto M."/>
            <person name="Hayashi T."/>
            <person name="Nakayama K."/>
        </authorList>
    </citation>
    <scope>NUCLEOTIDE SEQUENCE [LARGE SCALE GENOMIC DNA]</scope>
    <source>
        <strain evidence="3 4">OMA14</strain>
    </source>
</reference>
<organism evidence="3 4">
    <name type="scientific">Prevotella intermedia</name>
    <dbReference type="NCBI Taxonomy" id="28131"/>
    <lineage>
        <taxon>Bacteria</taxon>
        <taxon>Pseudomonadati</taxon>
        <taxon>Bacteroidota</taxon>
        <taxon>Bacteroidia</taxon>
        <taxon>Bacteroidales</taxon>
        <taxon>Prevotellaceae</taxon>
        <taxon>Prevotella</taxon>
    </lineage>
</organism>
<gene>
    <name evidence="3" type="ORF">PIOMA14_I_0801</name>
</gene>
<name>A0A0S3UIG6_PREIN</name>
<evidence type="ECO:0000256" key="2">
    <source>
        <dbReference type="SAM" id="Phobius"/>
    </source>
</evidence>
<keyword evidence="1" id="KW-0175">Coiled coil</keyword>
<dbReference type="RefSeq" id="WP_096405266.1">
    <property type="nucleotide sequence ID" value="NZ_AP014597.1"/>
</dbReference>
<keyword evidence="2" id="KW-0812">Transmembrane</keyword>
<evidence type="ECO:0000313" key="3">
    <source>
        <dbReference type="EMBL" id="BAU17309.1"/>
    </source>
</evidence>
<feature type="transmembrane region" description="Helical" evidence="2">
    <location>
        <begin position="155"/>
        <end position="176"/>
    </location>
</feature>
<dbReference type="AlphaFoldDB" id="A0A0S3UIG6"/>
<dbReference type="Proteomes" id="UP000217431">
    <property type="component" value="Chromosome I"/>
</dbReference>
<feature type="transmembrane region" description="Helical" evidence="2">
    <location>
        <begin position="188"/>
        <end position="205"/>
    </location>
</feature>
<proteinExistence type="predicted"/>